<dbReference type="OrthoDB" id="9782387at2"/>
<dbReference type="Gene3D" id="1.25.40.10">
    <property type="entry name" value="Tetratricopeptide repeat domain"/>
    <property type="match status" value="1"/>
</dbReference>
<keyword evidence="3" id="KW-0479">Metal-binding</keyword>
<dbReference type="STRING" id="1121442.SAMN02745702_02512"/>
<organism evidence="7 8">
    <name type="scientific">Desulfobaculum bizertense DSM 18034</name>
    <dbReference type="NCBI Taxonomy" id="1121442"/>
    <lineage>
        <taxon>Bacteria</taxon>
        <taxon>Pseudomonadati</taxon>
        <taxon>Thermodesulfobacteriota</taxon>
        <taxon>Desulfovibrionia</taxon>
        <taxon>Desulfovibrionales</taxon>
        <taxon>Desulfovibrionaceae</taxon>
        <taxon>Desulfobaculum</taxon>
    </lineage>
</organism>
<evidence type="ECO:0000256" key="4">
    <source>
        <dbReference type="ARBA" id="ARBA00023004"/>
    </source>
</evidence>
<evidence type="ECO:0000256" key="5">
    <source>
        <dbReference type="ARBA" id="ARBA00023014"/>
    </source>
</evidence>
<dbReference type="SFLD" id="SFLDS00029">
    <property type="entry name" value="Radical_SAM"/>
    <property type="match status" value="1"/>
</dbReference>
<dbReference type="SUPFAM" id="SSF48452">
    <property type="entry name" value="TPR-like"/>
    <property type="match status" value="1"/>
</dbReference>
<dbReference type="GO" id="GO:0051536">
    <property type="term" value="F:iron-sulfur cluster binding"/>
    <property type="evidence" value="ECO:0007669"/>
    <property type="project" value="UniProtKB-KW"/>
</dbReference>
<dbReference type="Pfam" id="PF04055">
    <property type="entry name" value="Radical_SAM"/>
    <property type="match status" value="1"/>
</dbReference>
<dbReference type="AlphaFoldDB" id="A0A1T4WQN6"/>
<keyword evidence="8" id="KW-1185">Reference proteome</keyword>
<evidence type="ECO:0000313" key="8">
    <source>
        <dbReference type="Proteomes" id="UP000189733"/>
    </source>
</evidence>
<dbReference type="InterPro" id="IPR013785">
    <property type="entry name" value="Aldolase_TIM"/>
</dbReference>
<dbReference type="SUPFAM" id="SSF102114">
    <property type="entry name" value="Radical SAM enzymes"/>
    <property type="match status" value="1"/>
</dbReference>
<dbReference type="CDD" id="cd01335">
    <property type="entry name" value="Radical_SAM"/>
    <property type="match status" value="1"/>
</dbReference>
<dbReference type="Gene3D" id="3.20.20.70">
    <property type="entry name" value="Aldolase class I"/>
    <property type="match status" value="1"/>
</dbReference>
<protein>
    <submittedName>
        <fullName evidence="7">Radical SAM superfamily enzyme, MoaA/NifB/PqqE/SkfB family</fullName>
    </submittedName>
</protein>
<dbReference type="InterPro" id="IPR007197">
    <property type="entry name" value="rSAM"/>
</dbReference>
<dbReference type="InterPro" id="IPR058240">
    <property type="entry name" value="rSAM_sf"/>
</dbReference>
<dbReference type="SFLD" id="SFLDG01067">
    <property type="entry name" value="SPASM/twitch_domain_containing"/>
    <property type="match status" value="1"/>
</dbReference>
<accession>A0A1T4WQN6</accession>
<evidence type="ECO:0000256" key="3">
    <source>
        <dbReference type="ARBA" id="ARBA00022723"/>
    </source>
</evidence>
<dbReference type="InterPro" id="IPR011990">
    <property type="entry name" value="TPR-like_helical_dom_sf"/>
</dbReference>
<evidence type="ECO:0000256" key="2">
    <source>
        <dbReference type="ARBA" id="ARBA00022691"/>
    </source>
</evidence>
<dbReference type="GO" id="GO:0003824">
    <property type="term" value="F:catalytic activity"/>
    <property type="evidence" value="ECO:0007669"/>
    <property type="project" value="InterPro"/>
</dbReference>
<evidence type="ECO:0000259" key="6">
    <source>
        <dbReference type="PROSITE" id="PS51918"/>
    </source>
</evidence>
<keyword evidence="4" id="KW-0408">Iron</keyword>
<evidence type="ECO:0000313" key="7">
    <source>
        <dbReference type="EMBL" id="SKA79178.1"/>
    </source>
</evidence>
<dbReference type="PANTHER" id="PTHR11228:SF7">
    <property type="entry name" value="PQQA PEPTIDE CYCLASE"/>
    <property type="match status" value="1"/>
</dbReference>
<dbReference type="InterPro" id="IPR050377">
    <property type="entry name" value="Radical_SAM_PqqE_MftC-like"/>
</dbReference>
<feature type="domain" description="Radical SAM core" evidence="6">
    <location>
        <begin position="1"/>
        <end position="197"/>
    </location>
</feature>
<name>A0A1T4WQN6_9BACT</name>
<dbReference type="EMBL" id="FUYA01000009">
    <property type="protein sequence ID" value="SKA79178.1"/>
    <property type="molecule type" value="Genomic_DNA"/>
</dbReference>
<sequence>MTRSCNFTCNYCYYPHDPSPVQNPLPAETIRSFLDATGQEWTIGLTGGEPFLYPDFVQLCESLTEQHRIALDTNLSLSKPLQEFVERISPERVQDVYASLHIEEREKRGGIDPFIRNVQLLKNHGFVVKVNYVLHPTLIDRYQRDADTFAKYDIELAPRPFKGTYKGRDYPESYSQRAKNIFAKSSDGGKKMLFNFKGIPCNGGHSFIRMEPDGTIFRCAGEKTVLGQLPGEAELYDGPRPCNVSRCPCRGLDHVQLSTSQEYLVNALRYDLVDNIRPAEREYRKALEEDESNATAANNLGVIEWGNSRLQTAIKLFEHAYELCPGIQRFEQNLILSKSVLNGEPAFENPKKYSAVYAQANQTHS</sequence>
<reference evidence="7 8" key="1">
    <citation type="submission" date="2017-02" db="EMBL/GenBank/DDBJ databases">
        <authorList>
            <person name="Peterson S.W."/>
        </authorList>
    </citation>
    <scope>NUCLEOTIDE SEQUENCE [LARGE SCALE GENOMIC DNA]</scope>
    <source>
        <strain evidence="7 8">DSM 18034</strain>
    </source>
</reference>
<dbReference type="Proteomes" id="UP000189733">
    <property type="component" value="Unassembled WGS sequence"/>
</dbReference>
<dbReference type="PROSITE" id="PS51918">
    <property type="entry name" value="RADICAL_SAM"/>
    <property type="match status" value="1"/>
</dbReference>
<dbReference type="RefSeq" id="WP_159445997.1">
    <property type="nucleotide sequence ID" value="NZ_FUYA01000009.1"/>
</dbReference>
<dbReference type="GO" id="GO:0046872">
    <property type="term" value="F:metal ion binding"/>
    <property type="evidence" value="ECO:0007669"/>
    <property type="project" value="UniProtKB-KW"/>
</dbReference>
<gene>
    <name evidence="7" type="ORF">SAMN02745702_02512</name>
</gene>
<keyword evidence="5" id="KW-0411">Iron-sulfur</keyword>
<keyword evidence="2" id="KW-0949">S-adenosyl-L-methionine</keyword>
<evidence type="ECO:0000256" key="1">
    <source>
        <dbReference type="ARBA" id="ARBA00001966"/>
    </source>
</evidence>
<comment type="cofactor">
    <cofactor evidence="1">
        <name>[4Fe-4S] cluster</name>
        <dbReference type="ChEBI" id="CHEBI:49883"/>
    </cofactor>
</comment>
<proteinExistence type="predicted"/>
<dbReference type="PANTHER" id="PTHR11228">
    <property type="entry name" value="RADICAL SAM DOMAIN PROTEIN"/>
    <property type="match status" value="1"/>
</dbReference>